<dbReference type="InterPro" id="IPR000014">
    <property type="entry name" value="PAS"/>
</dbReference>
<dbReference type="RefSeq" id="WP_183723380.1">
    <property type="nucleotide sequence ID" value="NZ_JACHBW010000003.1"/>
</dbReference>
<dbReference type="FunFam" id="3.30.450.20:FF:000099">
    <property type="entry name" value="Sensory box sensor histidine kinase"/>
    <property type="match status" value="1"/>
</dbReference>
<dbReference type="InterPro" id="IPR011006">
    <property type="entry name" value="CheY-like_superfamily"/>
</dbReference>
<dbReference type="AlphaFoldDB" id="A0A7W9WRY5"/>
<dbReference type="GO" id="GO:0009927">
    <property type="term" value="F:histidine phosphotransfer kinase activity"/>
    <property type="evidence" value="ECO:0007669"/>
    <property type="project" value="TreeGrafter"/>
</dbReference>
<proteinExistence type="predicted"/>
<dbReference type="PANTHER" id="PTHR43047:SF72">
    <property type="entry name" value="OSMOSENSING HISTIDINE PROTEIN KINASE SLN1"/>
    <property type="match status" value="1"/>
</dbReference>
<dbReference type="InterPro" id="IPR001789">
    <property type="entry name" value="Sig_transdc_resp-reg_receiver"/>
</dbReference>
<evidence type="ECO:0000313" key="17">
    <source>
        <dbReference type="EMBL" id="MBB6101756.1"/>
    </source>
</evidence>
<dbReference type="SMART" id="SM00388">
    <property type="entry name" value="HisKA"/>
    <property type="match status" value="1"/>
</dbReference>
<evidence type="ECO:0000259" key="16">
    <source>
        <dbReference type="PROSITE" id="PS50113"/>
    </source>
</evidence>
<feature type="domain" description="PAS" evidence="15">
    <location>
        <begin position="146"/>
        <end position="217"/>
    </location>
</feature>
<dbReference type="InterPro" id="IPR036890">
    <property type="entry name" value="HATPase_C_sf"/>
</dbReference>
<dbReference type="Pfam" id="PF08447">
    <property type="entry name" value="PAS_3"/>
    <property type="match status" value="1"/>
</dbReference>
<dbReference type="GO" id="GO:0000155">
    <property type="term" value="F:phosphorelay sensor kinase activity"/>
    <property type="evidence" value="ECO:0007669"/>
    <property type="project" value="InterPro"/>
</dbReference>
<evidence type="ECO:0000256" key="5">
    <source>
        <dbReference type="ARBA" id="ARBA00022553"/>
    </source>
</evidence>
<dbReference type="Pfam" id="PF00512">
    <property type="entry name" value="HisKA"/>
    <property type="match status" value="1"/>
</dbReference>
<feature type="domain" description="Response regulatory" evidence="14">
    <location>
        <begin position="12"/>
        <end position="127"/>
    </location>
</feature>
<dbReference type="SUPFAM" id="SSF55874">
    <property type="entry name" value="ATPase domain of HSP90 chaperone/DNA topoisomerase II/histidine kinase"/>
    <property type="match status" value="1"/>
</dbReference>
<evidence type="ECO:0000259" key="13">
    <source>
        <dbReference type="PROSITE" id="PS50109"/>
    </source>
</evidence>
<dbReference type="PROSITE" id="PS50110">
    <property type="entry name" value="RESPONSE_REGULATORY"/>
    <property type="match status" value="2"/>
</dbReference>
<evidence type="ECO:0000259" key="14">
    <source>
        <dbReference type="PROSITE" id="PS50110"/>
    </source>
</evidence>
<gene>
    <name evidence="17" type="ORF">F4827_001590</name>
</gene>
<dbReference type="InterPro" id="IPR036097">
    <property type="entry name" value="HisK_dim/P_sf"/>
</dbReference>
<evidence type="ECO:0000256" key="9">
    <source>
        <dbReference type="ARBA" id="ARBA00022840"/>
    </source>
</evidence>
<dbReference type="FunFam" id="3.30.565.10:FF:000023">
    <property type="entry name" value="PAS domain-containing sensor histidine kinase"/>
    <property type="match status" value="1"/>
</dbReference>
<feature type="modified residue" description="4-aspartylphosphate" evidence="12">
    <location>
        <position position="586"/>
    </location>
</feature>
<dbReference type="SMART" id="SM00091">
    <property type="entry name" value="PAS"/>
    <property type="match status" value="1"/>
</dbReference>
<dbReference type="SMART" id="SM00387">
    <property type="entry name" value="HATPase_c"/>
    <property type="match status" value="1"/>
</dbReference>
<dbReference type="CDD" id="cd00156">
    <property type="entry name" value="REC"/>
    <property type="match status" value="1"/>
</dbReference>
<organism evidence="17 18">
    <name type="scientific">Paraburkholderia bannensis</name>
    <dbReference type="NCBI Taxonomy" id="765414"/>
    <lineage>
        <taxon>Bacteria</taxon>
        <taxon>Pseudomonadati</taxon>
        <taxon>Pseudomonadota</taxon>
        <taxon>Betaproteobacteria</taxon>
        <taxon>Burkholderiales</taxon>
        <taxon>Burkholderiaceae</taxon>
        <taxon>Paraburkholderia</taxon>
    </lineage>
</organism>
<evidence type="ECO:0000256" key="3">
    <source>
        <dbReference type="ARBA" id="ARBA00012438"/>
    </source>
</evidence>
<dbReference type="CDD" id="cd00082">
    <property type="entry name" value="HisKA"/>
    <property type="match status" value="1"/>
</dbReference>
<dbReference type="InterPro" id="IPR035965">
    <property type="entry name" value="PAS-like_dom_sf"/>
</dbReference>
<keyword evidence="6" id="KW-0808">Transferase</keyword>
<sequence length="674" mass="73823">MNNEATLLAGAHVLVVDDDEGILRLARKSLVRAGARVDTCASVAEASTVLAARTPDVLVLDYQLDGAETGLDFFRRLRTDDVRVPAILVTGFTDESRVIAALRAGVSDVVPKSGDYLDYLPEAVARVLAQVALQRASDQALLLRDREEHYRTLSEALPHLVFTCGADGDCDFLSKQWRDYTGLPAGASPHGHAWLDAVHPDDREDIRHTWLKAVRSDNNDYRHELRIRRHDGTWRWFDVRIVAMRDPRGGINKWFGSCTDIHAQRESSEERELLLASEQAARQAAEEANRAKDRFLAMLSHELRTPLTPVLAGTRLLEQIPGLPEAARAGVLMIRRNIELEARLIDDLLDLTRVANGKLDLALDTVDVHEVIDAVLELFHSEIQTRQQDVHVERHAQHHYVRGDRARMQQMFWNLVRNAAKFTPDGGHIYVRTRDERMHVVIEVEDTGIGIAPEQIGKLFHAFEQGSHNMTRQFGGLGLGLAVTKALTEAHGGTVSAKSPGAHCGATFTIVLPTATPGSGAQQPADRCGPHQACALDILLIEDHEDTAEVMSQLIRALGHEVAVAASVAGALALTATQGFDLVVSDIGLPDGSGIDFIRAFRKESSVPAIALTGFGTDDDVRRSLDAGFTAHLTKPVNFEQLEQLIEDAAILRAQRAAQDAPGHAPHASRTATS</sequence>
<keyword evidence="9" id="KW-0067">ATP-binding</keyword>
<dbReference type="SMART" id="SM00086">
    <property type="entry name" value="PAC"/>
    <property type="match status" value="1"/>
</dbReference>
<dbReference type="PRINTS" id="PR00344">
    <property type="entry name" value="BCTRLSENSOR"/>
</dbReference>
<dbReference type="SUPFAM" id="SSF52172">
    <property type="entry name" value="CheY-like"/>
    <property type="match status" value="2"/>
</dbReference>
<comment type="caution">
    <text evidence="17">The sequence shown here is derived from an EMBL/GenBank/DDBJ whole genome shotgun (WGS) entry which is preliminary data.</text>
</comment>
<evidence type="ECO:0000256" key="6">
    <source>
        <dbReference type="ARBA" id="ARBA00022679"/>
    </source>
</evidence>
<dbReference type="InterPro" id="IPR005467">
    <property type="entry name" value="His_kinase_dom"/>
</dbReference>
<dbReference type="InterPro" id="IPR000700">
    <property type="entry name" value="PAS-assoc_C"/>
</dbReference>
<dbReference type="InterPro" id="IPR013655">
    <property type="entry name" value="PAS_fold_3"/>
</dbReference>
<dbReference type="EC" id="2.7.13.3" evidence="3"/>
<evidence type="ECO:0000256" key="11">
    <source>
        <dbReference type="ARBA" id="ARBA00023136"/>
    </source>
</evidence>
<dbReference type="EMBL" id="JACHBW010000003">
    <property type="protein sequence ID" value="MBB6101756.1"/>
    <property type="molecule type" value="Genomic_DNA"/>
</dbReference>
<keyword evidence="18" id="KW-1185">Reference proteome</keyword>
<dbReference type="SMART" id="SM00448">
    <property type="entry name" value="REC"/>
    <property type="match status" value="2"/>
</dbReference>
<dbReference type="Gene3D" id="3.40.50.2300">
    <property type="match status" value="2"/>
</dbReference>
<evidence type="ECO:0000256" key="10">
    <source>
        <dbReference type="ARBA" id="ARBA00023012"/>
    </source>
</evidence>
<dbReference type="SUPFAM" id="SSF55785">
    <property type="entry name" value="PYP-like sensor domain (PAS domain)"/>
    <property type="match status" value="1"/>
</dbReference>
<dbReference type="GO" id="GO:0005886">
    <property type="term" value="C:plasma membrane"/>
    <property type="evidence" value="ECO:0007669"/>
    <property type="project" value="UniProtKB-SubCell"/>
</dbReference>
<keyword evidence="8" id="KW-0418">Kinase</keyword>
<dbReference type="InterPro" id="IPR003661">
    <property type="entry name" value="HisK_dim/P_dom"/>
</dbReference>
<keyword evidence="7" id="KW-0547">Nucleotide-binding</keyword>
<evidence type="ECO:0000256" key="12">
    <source>
        <dbReference type="PROSITE-ProRule" id="PRU00169"/>
    </source>
</evidence>
<feature type="modified residue" description="4-aspartylphosphate" evidence="12">
    <location>
        <position position="61"/>
    </location>
</feature>
<dbReference type="SUPFAM" id="SSF47384">
    <property type="entry name" value="Homodimeric domain of signal transducing histidine kinase"/>
    <property type="match status" value="1"/>
</dbReference>
<dbReference type="Pfam" id="PF00072">
    <property type="entry name" value="Response_reg"/>
    <property type="match status" value="2"/>
</dbReference>
<keyword evidence="5 12" id="KW-0597">Phosphoprotein</keyword>
<dbReference type="GO" id="GO:0005524">
    <property type="term" value="F:ATP binding"/>
    <property type="evidence" value="ECO:0007669"/>
    <property type="project" value="UniProtKB-KW"/>
</dbReference>
<accession>A0A7W9WRY5</accession>
<dbReference type="InterPro" id="IPR004358">
    <property type="entry name" value="Sig_transdc_His_kin-like_C"/>
</dbReference>
<evidence type="ECO:0000256" key="7">
    <source>
        <dbReference type="ARBA" id="ARBA00022741"/>
    </source>
</evidence>
<evidence type="ECO:0000256" key="4">
    <source>
        <dbReference type="ARBA" id="ARBA00022475"/>
    </source>
</evidence>
<evidence type="ECO:0000259" key="15">
    <source>
        <dbReference type="PROSITE" id="PS50112"/>
    </source>
</evidence>
<dbReference type="Proteomes" id="UP000571554">
    <property type="component" value="Unassembled WGS sequence"/>
</dbReference>
<dbReference type="Gene3D" id="3.30.565.10">
    <property type="entry name" value="Histidine kinase-like ATPase, C-terminal domain"/>
    <property type="match status" value="1"/>
</dbReference>
<evidence type="ECO:0000313" key="18">
    <source>
        <dbReference type="Proteomes" id="UP000571554"/>
    </source>
</evidence>
<keyword evidence="11" id="KW-0472">Membrane</keyword>
<feature type="domain" description="PAC" evidence="16">
    <location>
        <begin position="221"/>
        <end position="273"/>
    </location>
</feature>
<keyword evidence="10" id="KW-0902">Two-component regulatory system</keyword>
<keyword evidence="4" id="KW-1003">Cell membrane</keyword>
<dbReference type="InterPro" id="IPR001610">
    <property type="entry name" value="PAC"/>
</dbReference>
<dbReference type="PROSITE" id="PS50109">
    <property type="entry name" value="HIS_KIN"/>
    <property type="match status" value="1"/>
</dbReference>
<evidence type="ECO:0000256" key="8">
    <source>
        <dbReference type="ARBA" id="ARBA00022777"/>
    </source>
</evidence>
<feature type="domain" description="Histidine kinase" evidence="13">
    <location>
        <begin position="298"/>
        <end position="516"/>
    </location>
</feature>
<dbReference type="CDD" id="cd00130">
    <property type="entry name" value="PAS"/>
    <property type="match status" value="1"/>
</dbReference>
<dbReference type="PROSITE" id="PS50113">
    <property type="entry name" value="PAC"/>
    <property type="match status" value="1"/>
</dbReference>
<dbReference type="InterPro" id="IPR003594">
    <property type="entry name" value="HATPase_dom"/>
</dbReference>
<name>A0A7W9WRY5_9BURK</name>
<evidence type="ECO:0000256" key="2">
    <source>
        <dbReference type="ARBA" id="ARBA00004236"/>
    </source>
</evidence>
<protein>
    <recommendedName>
        <fullName evidence="3">histidine kinase</fullName>
        <ecNumber evidence="3">2.7.13.3</ecNumber>
    </recommendedName>
</protein>
<feature type="domain" description="Response regulatory" evidence="14">
    <location>
        <begin position="537"/>
        <end position="650"/>
    </location>
</feature>
<comment type="catalytic activity">
    <reaction evidence="1">
        <text>ATP + protein L-histidine = ADP + protein N-phospho-L-histidine.</text>
        <dbReference type="EC" id="2.7.13.3"/>
    </reaction>
</comment>
<dbReference type="Gene3D" id="1.10.287.130">
    <property type="match status" value="1"/>
</dbReference>
<dbReference type="PROSITE" id="PS50112">
    <property type="entry name" value="PAS"/>
    <property type="match status" value="1"/>
</dbReference>
<dbReference type="Gene3D" id="3.30.450.20">
    <property type="entry name" value="PAS domain"/>
    <property type="match status" value="1"/>
</dbReference>
<comment type="subcellular location">
    <subcellularLocation>
        <location evidence="2">Cell membrane</location>
    </subcellularLocation>
</comment>
<dbReference type="NCBIfam" id="TIGR00229">
    <property type="entry name" value="sensory_box"/>
    <property type="match status" value="1"/>
</dbReference>
<dbReference type="Pfam" id="PF02518">
    <property type="entry name" value="HATPase_c"/>
    <property type="match status" value="1"/>
</dbReference>
<dbReference type="PANTHER" id="PTHR43047">
    <property type="entry name" value="TWO-COMPONENT HISTIDINE PROTEIN KINASE"/>
    <property type="match status" value="1"/>
</dbReference>
<evidence type="ECO:0000256" key="1">
    <source>
        <dbReference type="ARBA" id="ARBA00000085"/>
    </source>
</evidence>
<reference evidence="17 18" key="1">
    <citation type="submission" date="2020-08" db="EMBL/GenBank/DDBJ databases">
        <title>Above-ground endophytic microbial communities from plants in different locations in the United States.</title>
        <authorList>
            <person name="Frank C."/>
        </authorList>
    </citation>
    <scope>NUCLEOTIDE SEQUENCE [LARGE SCALE GENOMIC DNA]</scope>
    <source>
        <strain evidence="17 18">WP4_2_2</strain>
    </source>
</reference>